<organism evidence="2 3">
    <name type="scientific">Hymenobacter lapidarius</name>
    <dbReference type="NCBI Taxonomy" id="1908237"/>
    <lineage>
        <taxon>Bacteria</taxon>
        <taxon>Pseudomonadati</taxon>
        <taxon>Bacteroidota</taxon>
        <taxon>Cytophagia</taxon>
        <taxon>Cytophagales</taxon>
        <taxon>Hymenobacteraceae</taxon>
        <taxon>Hymenobacter</taxon>
    </lineage>
</organism>
<comment type="caution">
    <text evidence="2">The sequence shown here is derived from an EMBL/GenBank/DDBJ whole genome shotgun (WGS) entry which is preliminary data.</text>
</comment>
<keyword evidence="1" id="KW-1133">Transmembrane helix</keyword>
<evidence type="ECO:0000313" key="2">
    <source>
        <dbReference type="EMBL" id="OGX86212.1"/>
    </source>
</evidence>
<evidence type="ECO:0008006" key="4">
    <source>
        <dbReference type="Google" id="ProtNLM"/>
    </source>
</evidence>
<keyword evidence="3" id="KW-1185">Reference proteome</keyword>
<dbReference type="AlphaFoldDB" id="A0A1G1T5R4"/>
<feature type="transmembrane region" description="Helical" evidence="1">
    <location>
        <begin position="55"/>
        <end position="75"/>
    </location>
</feature>
<dbReference type="STRING" id="1908237.BEN47_01245"/>
<feature type="transmembrane region" description="Helical" evidence="1">
    <location>
        <begin position="81"/>
        <end position="103"/>
    </location>
</feature>
<sequence length="188" mass="20232">MLVPVLATAALWLMPHSLRIDEKQNSGYPSVVAAILFPCLGLSLRALFDYELISYALMWPVVGATAVGAGLLLAIGSRQFLFRPGSVASVGGTIVLLAGVYGYGASSVVNAVYDDSPAIEYSTQVLDKHISSGNHTSYYLKVNAWEPVASAEDVQVSSEYYNHVRTGQKVDIALHNGRLGVPWFTVLE</sequence>
<protein>
    <recommendedName>
        <fullName evidence="4">DUF3592 domain-containing protein</fullName>
    </recommendedName>
</protein>
<name>A0A1G1T5R4_9BACT</name>
<gene>
    <name evidence="2" type="ORF">BEN47_01245</name>
</gene>
<keyword evidence="1" id="KW-0472">Membrane</keyword>
<proteinExistence type="predicted"/>
<dbReference type="Proteomes" id="UP000176294">
    <property type="component" value="Unassembled WGS sequence"/>
</dbReference>
<feature type="transmembrane region" description="Helical" evidence="1">
    <location>
        <begin position="30"/>
        <end position="48"/>
    </location>
</feature>
<dbReference type="EMBL" id="MDZB01000098">
    <property type="protein sequence ID" value="OGX86212.1"/>
    <property type="molecule type" value="Genomic_DNA"/>
</dbReference>
<accession>A0A1G1T5R4</accession>
<evidence type="ECO:0000256" key="1">
    <source>
        <dbReference type="SAM" id="Phobius"/>
    </source>
</evidence>
<evidence type="ECO:0000313" key="3">
    <source>
        <dbReference type="Proteomes" id="UP000176294"/>
    </source>
</evidence>
<reference evidence="2 3" key="1">
    <citation type="submission" date="2016-08" db="EMBL/GenBank/DDBJ databases">
        <title>Hymenobacter coccineus sp. nov., Hymenobacter lapidarius sp. nov. and Hymenobacter glacialis sp. nov., isolated from Antarctic soil.</title>
        <authorList>
            <person name="Sedlacek I."/>
            <person name="Kralova S."/>
            <person name="Kyrova K."/>
            <person name="Maslanova I."/>
            <person name="Stankova E."/>
            <person name="Vrbovska V."/>
            <person name="Nemec M."/>
            <person name="Bartak M."/>
            <person name="Svec P."/>
            <person name="Busse H.-J."/>
            <person name="Pantucek R."/>
        </authorList>
    </citation>
    <scope>NUCLEOTIDE SEQUENCE [LARGE SCALE GENOMIC DNA]</scope>
    <source>
        <strain evidence="2 3">CCM 8643</strain>
    </source>
</reference>
<keyword evidence="1" id="KW-0812">Transmembrane</keyword>